<dbReference type="Proteomes" id="UP000537130">
    <property type="component" value="Unassembled WGS sequence"/>
</dbReference>
<protein>
    <recommendedName>
        <fullName evidence="3">Capsule assembly protein Wzi</fullName>
    </recommendedName>
</protein>
<accession>A0A7W4W7A9</accession>
<keyword evidence="2" id="KW-1185">Reference proteome</keyword>
<comment type="caution">
    <text evidence="1">The sequence shown here is derived from an EMBL/GenBank/DDBJ whole genome shotgun (WGS) entry which is preliminary data.</text>
</comment>
<name>A0A7W4W7A9_9GAMM</name>
<dbReference type="InterPro" id="IPR026950">
    <property type="entry name" value="Caps_assemb_Wzi"/>
</dbReference>
<dbReference type="Pfam" id="PF14052">
    <property type="entry name" value="Caps_assemb_Wzi"/>
    <property type="match status" value="1"/>
</dbReference>
<dbReference type="Gene3D" id="2.40.160.130">
    <property type="entry name" value="Capsule assembly protein Wzi"/>
    <property type="match status" value="1"/>
</dbReference>
<reference evidence="1 2" key="1">
    <citation type="submission" date="2020-08" db="EMBL/GenBank/DDBJ databases">
        <title>Genomic Encyclopedia of Type Strains, Phase III (KMG-III): the genomes of soil and plant-associated and newly described type strains.</title>
        <authorList>
            <person name="Whitman W."/>
        </authorList>
    </citation>
    <scope>NUCLEOTIDE SEQUENCE [LARGE SCALE GENOMIC DNA]</scope>
    <source>
        <strain evidence="1 2">CECT 8654</strain>
    </source>
</reference>
<dbReference type="AlphaFoldDB" id="A0A7W4W7A9"/>
<evidence type="ECO:0000313" key="2">
    <source>
        <dbReference type="Proteomes" id="UP000537130"/>
    </source>
</evidence>
<dbReference type="RefSeq" id="WP_183411563.1">
    <property type="nucleotide sequence ID" value="NZ_JACHWY010000003.1"/>
</dbReference>
<dbReference type="InterPro" id="IPR038636">
    <property type="entry name" value="Wzi_sf"/>
</dbReference>
<dbReference type="EMBL" id="JACHWY010000003">
    <property type="protein sequence ID" value="MBB3048801.1"/>
    <property type="molecule type" value="Genomic_DNA"/>
</dbReference>
<gene>
    <name evidence="1" type="ORF">FHR99_003075</name>
</gene>
<evidence type="ECO:0008006" key="3">
    <source>
        <dbReference type="Google" id="ProtNLM"/>
    </source>
</evidence>
<organism evidence="1 2">
    <name type="scientific">Litorivivens lipolytica</name>
    <dbReference type="NCBI Taxonomy" id="1524264"/>
    <lineage>
        <taxon>Bacteria</taxon>
        <taxon>Pseudomonadati</taxon>
        <taxon>Pseudomonadota</taxon>
        <taxon>Gammaproteobacteria</taxon>
        <taxon>Litorivivens</taxon>
    </lineage>
</organism>
<sequence>MPVNTWPLMWSGVISEVNRVKSKPLSPSQRRSVEYIQQVFDKESVSNLSLGYSYAEQMNPIRGFGDTRRDEVQGYLAGEVMGERWAGKLQVNNIGDPLDGEHTHYDGSYLTGLLGNWAFTVGAIDRWWGPGWESGLILSNSARPVPGISLQRNSSEPFEWDWLRWIGPWQFTAFAGKLESDRVIPDAKLLGARFSFRPLRWLELGLSRTAQWGGGDRPQDFSSFKDLLLGKDNRGSSGISEENEPGNQLGGLDFRVSINTAIPIGFYGEFIGEDEAGGVPSRYIYTAGIDTVIPVGDSSLRIIFESSDTAANRMSGTARFNYAYEHGIYKSGYRYRNRPLGAGVDNDSRAQHLALNWLLDSRQDVRIRLSQFDLNTDQAGSQVYTNGNAVAVGESHDYAAILNYTYRAPSWRASLGYEHYSGDLRLRGVDAGDDVVSVSMEYAW</sequence>
<proteinExistence type="predicted"/>
<evidence type="ECO:0000313" key="1">
    <source>
        <dbReference type="EMBL" id="MBB3048801.1"/>
    </source>
</evidence>